<sequence>MTVPHHADNHSSMNKSAPFVKVLVFAAYMLAMLVPGWTMVGEQTQAEHAQMMAMAGHEMTTADMGSDKSDQTMLLCQQHCLVVVATLPAADQTIEIAGHPIDVVTGDDPLVSSLAFPPPGHPPKVVVI</sequence>
<evidence type="ECO:0000313" key="3">
    <source>
        <dbReference type="Proteomes" id="UP000679352"/>
    </source>
</evidence>
<dbReference type="KEGG" id="gfu:KM031_22180"/>
<organism evidence="2 3">
    <name type="scientific">Gemmobacter fulvus</name>
    <dbReference type="NCBI Taxonomy" id="2840474"/>
    <lineage>
        <taxon>Bacteria</taxon>
        <taxon>Pseudomonadati</taxon>
        <taxon>Pseudomonadota</taxon>
        <taxon>Alphaproteobacteria</taxon>
        <taxon>Rhodobacterales</taxon>
        <taxon>Paracoccaceae</taxon>
        <taxon>Gemmobacter</taxon>
    </lineage>
</organism>
<protein>
    <recommendedName>
        <fullName evidence="4">DUF2946 domain-containing protein</fullName>
    </recommendedName>
</protein>
<keyword evidence="1" id="KW-1133">Transmembrane helix</keyword>
<feature type="transmembrane region" description="Helical" evidence="1">
    <location>
        <begin position="20"/>
        <end position="40"/>
    </location>
</feature>
<name>A0A975S4D7_9RHOB</name>
<keyword evidence="2" id="KW-0614">Plasmid</keyword>
<dbReference type="EMBL" id="CP076366">
    <property type="protein sequence ID" value="QWK93155.1"/>
    <property type="molecule type" value="Genomic_DNA"/>
</dbReference>
<dbReference type="RefSeq" id="WP_215507466.1">
    <property type="nucleotide sequence ID" value="NZ_CP076366.1"/>
</dbReference>
<gene>
    <name evidence="2" type="ORF">KM031_22180</name>
</gene>
<evidence type="ECO:0000313" key="2">
    <source>
        <dbReference type="EMBL" id="QWK93155.1"/>
    </source>
</evidence>
<accession>A0A975S4D7</accession>
<keyword evidence="1" id="KW-0472">Membrane</keyword>
<proteinExistence type="predicted"/>
<dbReference type="Proteomes" id="UP000679352">
    <property type="component" value="Plasmid p5"/>
</dbReference>
<dbReference type="AlphaFoldDB" id="A0A975S4D7"/>
<keyword evidence="1" id="KW-0812">Transmembrane</keyword>
<evidence type="ECO:0000256" key="1">
    <source>
        <dbReference type="SAM" id="Phobius"/>
    </source>
</evidence>
<evidence type="ECO:0008006" key="4">
    <source>
        <dbReference type="Google" id="ProtNLM"/>
    </source>
</evidence>
<reference evidence="2" key="1">
    <citation type="submission" date="2021-06" db="EMBL/GenBank/DDBJ databases">
        <authorList>
            <person name="Lee C.-S."/>
            <person name="Jin L."/>
        </authorList>
    </citation>
    <scope>NUCLEOTIDE SEQUENCE</scope>
    <source>
        <strain evidence="2">Con5</strain>
        <plasmid evidence="2">p5</plasmid>
    </source>
</reference>
<keyword evidence="3" id="KW-1185">Reference proteome</keyword>
<geneLocation type="plasmid" evidence="2 3">
    <name>p5</name>
</geneLocation>